<proteinExistence type="predicted"/>
<comment type="caution">
    <text evidence="1">The sequence shown here is derived from an EMBL/GenBank/DDBJ whole genome shotgun (WGS) entry which is preliminary data.</text>
</comment>
<evidence type="ECO:0000313" key="2">
    <source>
        <dbReference type="Proteomes" id="UP001164929"/>
    </source>
</evidence>
<name>A0AAD6M317_9ROSI</name>
<keyword evidence="2" id="KW-1185">Reference proteome</keyword>
<dbReference type="Proteomes" id="UP001164929">
    <property type="component" value="Chromosome 12"/>
</dbReference>
<reference evidence="1" key="1">
    <citation type="journal article" date="2023" name="Mol. Ecol. Resour.">
        <title>Chromosome-level genome assembly of a triploid poplar Populus alba 'Berolinensis'.</title>
        <authorList>
            <person name="Chen S."/>
            <person name="Yu Y."/>
            <person name="Wang X."/>
            <person name="Wang S."/>
            <person name="Zhang T."/>
            <person name="Zhou Y."/>
            <person name="He R."/>
            <person name="Meng N."/>
            <person name="Wang Y."/>
            <person name="Liu W."/>
            <person name="Liu Z."/>
            <person name="Liu J."/>
            <person name="Guo Q."/>
            <person name="Huang H."/>
            <person name="Sederoff R.R."/>
            <person name="Wang G."/>
            <person name="Qu G."/>
            <person name="Chen S."/>
        </authorList>
    </citation>
    <scope>NUCLEOTIDE SEQUENCE</scope>
    <source>
        <strain evidence="1">SC-2020</strain>
    </source>
</reference>
<accession>A0AAD6M317</accession>
<dbReference type="AlphaFoldDB" id="A0AAD6M317"/>
<protein>
    <submittedName>
        <fullName evidence="1">Uncharacterized protein</fullName>
    </submittedName>
</protein>
<dbReference type="EMBL" id="JAQIZT010000012">
    <property type="protein sequence ID" value="KAJ6977805.1"/>
    <property type="molecule type" value="Genomic_DNA"/>
</dbReference>
<gene>
    <name evidence="1" type="ORF">NC653_029641</name>
</gene>
<sequence>MRVVHLEFVRFAWKNSSLVLKPLGRRVLMFTTDIVSPSGCKKAILVPFAAVN</sequence>
<organism evidence="1 2">
    <name type="scientific">Populus alba x Populus x berolinensis</name>
    <dbReference type="NCBI Taxonomy" id="444605"/>
    <lineage>
        <taxon>Eukaryota</taxon>
        <taxon>Viridiplantae</taxon>
        <taxon>Streptophyta</taxon>
        <taxon>Embryophyta</taxon>
        <taxon>Tracheophyta</taxon>
        <taxon>Spermatophyta</taxon>
        <taxon>Magnoliopsida</taxon>
        <taxon>eudicotyledons</taxon>
        <taxon>Gunneridae</taxon>
        <taxon>Pentapetalae</taxon>
        <taxon>rosids</taxon>
        <taxon>fabids</taxon>
        <taxon>Malpighiales</taxon>
        <taxon>Salicaceae</taxon>
        <taxon>Saliceae</taxon>
        <taxon>Populus</taxon>
    </lineage>
</organism>
<evidence type="ECO:0000313" key="1">
    <source>
        <dbReference type="EMBL" id="KAJ6977805.1"/>
    </source>
</evidence>